<evidence type="ECO:0000256" key="1">
    <source>
        <dbReference type="ARBA" id="ARBA00004305"/>
    </source>
</evidence>
<dbReference type="PANTHER" id="PTHR21228">
    <property type="entry name" value="FAST LEU-RICH DOMAIN-CONTAINING"/>
    <property type="match status" value="1"/>
</dbReference>
<dbReference type="GO" id="GO:0005759">
    <property type="term" value="C:mitochondrial matrix"/>
    <property type="evidence" value="ECO:0007669"/>
    <property type="project" value="UniProtKB-SubCell"/>
</dbReference>
<dbReference type="SMART" id="SM00952">
    <property type="entry name" value="RAP"/>
    <property type="match status" value="1"/>
</dbReference>
<name>A0AAV6G7U1_9TELE</name>
<comment type="caution">
    <text evidence="9">The sequence shown here is derived from an EMBL/GenBank/DDBJ whole genome shotgun (WGS) entry which is preliminary data.</text>
</comment>
<protein>
    <recommendedName>
        <fullName evidence="5">FAST kinase domain-containing protein 4</fullName>
    </recommendedName>
    <alternativeName>
        <fullName evidence="7">Protein TBRG4</fullName>
    </alternativeName>
    <alternativeName>
        <fullName evidence="6">Transforming growth factor beta regulator 4</fullName>
    </alternativeName>
</protein>
<evidence type="ECO:0000313" key="10">
    <source>
        <dbReference type="Proteomes" id="UP000823561"/>
    </source>
</evidence>
<dbReference type="PROSITE" id="PS51286">
    <property type="entry name" value="RAP"/>
    <property type="match status" value="1"/>
</dbReference>
<dbReference type="InterPro" id="IPR013584">
    <property type="entry name" value="RAP"/>
</dbReference>
<dbReference type="CDD" id="cd23739">
    <property type="entry name" value="TBRG4-like_N"/>
    <property type="match status" value="1"/>
</dbReference>
<sequence>MTMRMLCRLAWVLPRSSRGSSVASALVQASTAQPAELLFPQAGTRPLVAARGLCDRHGLAREEESGFTFKRTQLDEQVSSAKSPEEVLRLWKAHSGSANQAAMCLAQVSRLALEKSAEERRQLVNDPSCAALLNTVSTQVPSVWNGTLVSALRAASQLDVPPGDAVLRSLQMEALWRVRRFSYKQLAFLMEWAVSEQARLARQGQGQSQGEAPGLANELAKQLELRWTELSEPRTVSMLMGRAAHLPPTLIEKLEDKALELAEHFVAEDIRRVAQALASQNRRTVPLLRALSYHLLQRPSKELSTPLLLDAAYAYGKLNFHQTQVFQRIAAELLPRTPDLSSTDVTRCAKSFAFLKWLHLALFEAFTEHYVANSEKYSTLQLCNLLMSLAKLNFQPSKGEAFFSKVHSALKATLPRLEPFLQVDVVWSLCVMQQARPEYITALTQTSLQEKLPEGSAARVESYRVKLLHIMMEGSLGGLGCCVPTASSEPARTSPPSPLQTALHAALTSLTDSKPNTLRTSVATCYGWTLDGELILDSENKPIELNALTAPHLPGGGGDKPLPDGARRMGFVAWEFPNFILRSKELLGRFAMQKRHLQLAGFLVVEVPYYEWLELKSDWQRVAYLRDKMGKAVAEEMAK</sequence>
<evidence type="ECO:0000256" key="4">
    <source>
        <dbReference type="ARBA" id="ARBA00038281"/>
    </source>
</evidence>
<accession>A0AAV6G7U1</accession>
<keyword evidence="3" id="KW-0496">Mitochondrion</keyword>
<dbReference type="Pfam" id="PF08368">
    <property type="entry name" value="FAST_2"/>
    <property type="match status" value="1"/>
</dbReference>
<dbReference type="AlphaFoldDB" id="A0AAV6G7U1"/>
<proteinExistence type="inferred from homology"/>
<evidence type="ECO:0000256" key="6">
    <source>
        <dbReference type="ARBA" id="ARBA00042265"/>
    </source>
</evidence>
<dbReference type="InterPro" id="IPR010622">
    <property type="entry name" value="FAST_Leu-rich"/>
</dbReference>
<evidence type="ECO:0000259" key="8">
    <source>
        <dbReference type="PROSITE" id="PS51286"/>
    </source>
</evidence>
<keyword evidence="10" id="KW-1185">Reference proteome</keyword>
<dbReference type="InterPro" id="IPR013579">
    <property type="entry name" value="FAST_2"/>
</dbReference>
<evidence type="ECO:0000313" key="9">
    <source>
        <dbReference type="EMBL" id="KAG5270925.1"/>
    </source>
</evidence>
<reference evidence="9" key="1">
    <citation type="submission" date="2020-10" db="EMBL/GenBank/DDBJ databases">
        <title>Chromosome-scale genome assembly of the Allis shad, Alosa alosa.</title>
        <authorList>
            <person name="Margot Z."/>
            <person name="Christophe K."/>
            <person name="Cabau C."/>
            <person name="Louis A."/>
            <person name="Berthelot C."/>
            <person name="Parey E."/>
            <person name="Roest Crollius H."/>
            <person name="Montfort J."/>
            <person name="Robinson-Rechavi M."/>
            <person name="Bucao C."/>
            <person name="Bouchez O."/>
            <person name="Gislard M."/>
            <person name="Lluch J."/>
            <person name="Milhes M."/>
            <person name="Lampietro C."/>
            <person name="Lopez Roques C."/>
            <person name="Donnadieu C."/>
            <person name="Braasch I."/>
            <person name="Desvignes T."/>
            <person name="Postlethwait J."/>
            <person name="Bobe J."/>
            <person name="Guiguen Y."/>
        </authorList>
    </citation>
    <scope>NUCLEOTIDE SEQUENCE</scope>
    <source>
        <strain evidence="9">M-15738</strain>
        <tissue evidence="9">Blood</tissue>
    </source>
</reference>
<dbReference type="GO" id="GO:0000963">
    <property type="term" value="P:mitochondrial RNA processing"/>
    <property type="evidence" value="ECO:0007669"/>
    <property type="project" value="TreeGrafter"/>
</dbReference>
<dbReference type="EMBL" id="JADWDJ010000013">
    <property type="protein sequence ID" value="KAG5270925.1"/>
    <property type="molecule type" value="Genomic_DNA"/>
</dbReference>
<organism evidence="9 10">
    <name type="scientific">Alosa alosa</name>
    <name type="common">allis shad</name>
    <dbReference type="NCBI Taxonomy" id="278164"/>
    <lineage>
        <taxon>Eukaryota</taxon>
        <taxon>Metazoa</taxon>
        <taxon>Chordata</taxon>
        <taxon>Craniata</taxon>
        <taxon>Vertebrata</taxon>
        <taxon>Euteleostomi</taxon>
        <taxon>Actinopterygii</taxon>
        <taxon>Neopterygii</taxon>
        <taxon>Teleostei</taxon>
        <taxon>Clupei</taxon>
        <taxon>Clupeiformes</taxon>
        <taxon>Clupeoidei</taxon>
        <taxon>Clupeidae</taxon>
        <taxon>Alosa</taxon>
    </lineage>
</organism>
<dbReference type="GO" id="GO:0003723">
    <property type="term" value="F:RNA binding"/>
    <property type="evidence" value="ECO:0007669"/>
    <property type="project" value="TreeGrafter"/>
</dbReference>
<gene>
    <name evidence="9" type="ORF">AALO_G00173880</name>
</gene>
<dbReference type="Pfam" id="PF08373">
    <property type="entry name" value="RAP"/>
    <property type="match status" value="1"/>
</dbReference>
<dbReference type="PANTHER" id="PTHR21228:SF59">
    <property type="entry name" value="FAST KINASE DOMAIN-CONTAINING PROTEIN 4"/>
    <property type="match status" value="1"/>
</dbReference>
<keyword evidence="2" id="KW-0809">Transit peptide</keyword>
<evidence type="ECO:0000256" key="5">
    <source>
        <dbReference type="ARBA" id="ARBA00040471"/>
    </source>
</evidence>
<dbReference type="Pfam" id="PF06743">
    <property type="entry name" value="FAST_1"/>
    <property type="match status" value="1"/>
</dbReference>
<dbReference type="GO" id="GO:0044528">
    <property type="term" value="P:regulation of mitochondrial mRNA stability"/>
    <property type="evidence" value="ECO:0007669"/>
    <property type="project" value="InterPro"/>
</dbReference>
<dbReference type="InterPro" id="IPR050870">
    <property type="entry name" value="FAST_kinase"/>
</dbReference>
<dbReference type="GO" id="GO:0035770">
    <property type="term" value="C:ribonucleoprotein granule"/>
    <property type="evidence" value="ECO:0007669"/>
    <property type="project" value="TreeGrafter"/>
</dbReference>
<feature type="domain" description="RAP" evidence="8">
    <location>
        <begin position="569"/>
        <end position="627"/>
    </location>
</feature>
<comment type="similarity">
    <text evidence="4">Belongs to the FAST kinase family.</text>
</comment>
<evidence type="ECO:0000256" key="2">
    <source>
        <dbReference type="ARBA" id="ARBA00022946"/>
    </source>
</evidence>
<evidence type="ECO:0000256" key="7">
    <source>
        <dbReference type="ARBA" id="ARBA00043220"/>
    </source>
</evidence>
<comment type="subcellular location">
    <subcellularLocation>
        <location evidence="1">Mitochondrion matrix</location>
    </subcellularLocation>
</comment>
<dbReference type="Proteomes" id="UP000823561">
    <property type="component" value="Chromosome 13"/>
</dbReference>
<evidence type="ECO:0000256" key="3">
    <source>
        <dbReference type="ARBA" id="ARBA00023128"/>
    </source>
</evidence>